<evidence type="ECO:0008006" key="3">
    <source>
        <dbReference type="Google" id="ProtNLM"/>
    </source>
</evidence>
<accession>A0ABP7NGH2</accession>
<comment type="caution">
    <text evidence="1">The sequence shown here is derived from an EMBL/GenBank/DDBJ whole genome shotgun (WGS) entry which is preliminary data.</text>
</comment>
<organism evidence="1 2">
    <name type="scientific">Hymenobacter algoricola</name>
    <dbReference type="NCBI Taxonomy" id="486267"/>
    <lineage>
        <taxon>Bacteria</taxon>
        <taxon>Pseudomonadati</taxon>
        <taxon>Bacteroidota</taxon>
        <taxon>Cytophagia</taxon>
        <taxon>Cytophagales</taxon>
        <taxon>Hymenobacteraceae</taxon>
        <taxon>Hymenobacter</taxon>
    </lineage>
</organism>
<evidence type="ECO:0000313" key="1">
    <source>
        <dbReference type="EMBL" id="GAA3946556.1"/>
    </source>
</evidence>
<dbReference type="Proteomes" id="UP001499909">
    <property type="component" value="Unassembled WGS sequence"/>
</dbReference>
<proteinExistence type="predicted"/>
<reference evidence="2" key="1">
    <citation type="journal article" date="2019" name="Int. J. Syst. Evol. Microbiol.">
        <title>The Global Catalogue of Microorganisms (GCM) 10K type strain sequencing project: providing services to taxonomists for standard genome sequencing and annotation.</title>
        <authorList>
            <consortium name="The Broad Institute Genomics Platform"/>
            <consortium name="The Broad Institute Genome Sequencing Center for Infectious Disease"/>
            <person name="Wu L."/>
            <person name="Ma J."/>
        </authorList>
    </citation>
    <scope>NUCLEOTIDE SEQUENCE [LARGE SCALE GENOMIC DNA]</scope>
    <source>
        <strain evidence="2">JCM 17214</strain>
    </source>
</reference>
<sequence length="84" mass="9086">MPLCREQVAWSVAGSGRLVMGNAQGQRTVAAFAQRGNTLTLIFPGHAPQRVVMRPQGTDTMTLRTLKPPQTDIYLARVASPPTP</sequence>
<gene>
    <name evidence="1" type="ORF">GCM10022406_30500</name>
</gene>
<dbReference type="EMBL" id="BAABDH010000099">
    <property type="protein sequence ID" value="GAA3946556.1"/>
    <property type="molecule type" value="Genomic_DNA"/>
</dbReference>
<evidence type="ECO:0000313" key="2">
    <source>
        <dbReference type="Proteomes" id="UP001499909"/>
    </source>
</evidence>
<name>A0ABP7NGH2_9BACT</name>
<keyword evidence="2" id="KW-1185">Reference proteome</keyword>
<dbReference type="RefSeq" id="WP_345115776.1">
    <property type="nucleotide sequence ID" value="NZ_BAABDH010000099.1"/>
</dbReference>
<protein>
    <recommendedName>
        <fullName evidence="3">DUF4115 domain-containing protein</fullName>
    </recommendedName>
</protein>